<evidence type="ECO:0000313" key="11">
    <source>
        <dbReference type="Proteomes" id="UP000434639"/>
    </source>
</evidence>
<comment type="caution">
    <text evidence="10">The sequence shown here is derived from an EMBL/GenBank/DDBJ whole genome shotgun (WGS) entry which is preliminary data.</text>
</comment>
<feature type="binding site" evidence="9">
    <location>
        <position position="170"/>
    </location>
    <ligand>
        <name>Zn(2+)</name>
        <dbReference type="ChEBI" id="CHEBI:29105"/>
        <label>2</label>
    </ligand>
</feature>
<keyword evidence="6 9" id="KW-0823">Tryptophan catabolism</keyword>
<feature type="binding site" evidence="9">
    <location>
        <position position="53"/>
    </location>
    <ligand>
        <name>Zn(2+)</name>
        <dbReference type="ChEBI" id="CHEBI:29105"/>
        <label>2</label>
    </ligand>
</feature>
<dbReference type="OrthoDB" id="9796085at2"/>
<protein>
    <recommendedName>
        <fullName evidence="9">Kynurenine formamidase</fullName>
        <shortName evidence="9">KFA</shortName>
        <shortName evidence="9">KFase</shortName>
        <ecNumber evidence="9">3.5.1.9</ecNumber>
    </recommendedName>
    <alternativeName>
        <fullName evidence="9">Arylformamidase</fullName>
    </alternativeName>
    <alternativeName>
        <fullName evidence="9">N-formylkynurenine formamidase</fullName>
        <shortName evidence="9">FKF</shortName>
    </alternativeName>
</protein>
<comment type="catalytic activity">
    <reaction evidence="7 9">
        <text>N-formyl-L-kynurenine + H2O = L-kynurenine + formate + H(+)</text>
        <dbReference type="Rhea" id="RHEA:13009"/>
        <dbReference type="ChEBI" id="CHEBI:15377"/>
        <dbReference type="ChEBI" id="CHEBI:15378"/>
        <dbReference type="ChEBI" id="CHEBI:15740"/>
        <dbReference type="ChEBI" id="CHEBI:57959"/>
        <dbReference type="ChEBI" id="CHEBI:58629"/>
        <dbReference type="EC" id="3.5.1.9"/>
    </reaction>
</comment>
<keyword evidence="3 9" id="KW-0479">Metal-binding</keyword>
<feature type="active site" description="Proton donor/acceptor" evidence="9">
    <location>
        <position position="57"/>
    </location>
</feature>
<comment type="function">
    <text evidence="1 9">Catalyzes the hydrolysis of N-formyl-L-kynurenine to L-kynurenine, the second step in the kynurenine pathway of tryptophan degradation.</text>
</comment>
<evidence type="ECO:0000256" key="7">
    <source>
        <dbReference type="ARBA" id="ARBA00048496"/>
    </source>
</evidence>
<keyword evidence="4 9" id="KW-0378">Hydrolase</keyword>
<dbReference type="UniPathway" id="UPA00333">
    <property type="reaction ID" value="UER00454"/>
</dbReference>
<dbReference type="RefSeq" id="WP_155112195.1">
    <property type="nucleotide sequence ID" value="NZ_WMIB01000007.1"/>
</dbReference>
<evidence type="ECO:0000256" key="3">
    <source>
        <dbReference type="ARBA" id="ARBA00022723"/>
    </source>
</evidence>
<dbReference type="PANTHER" id="PTHR31118">
    <property type="entry name" value="CYCLASE-LIKE PROTEIN 2"/>
    <property type="match status" value="1"/>
</dbReference>
<dbReference type="AlphaFoldDB" id="A0A7X2S5N0"/>
<dbReference type="Gene3D" id="3.50.30.50">
    <property type="entry name" value="Putative cyclase"/>
    <property type="match status" value="1"/>
</dbReference>
<feature type="binding site" evidence="9">
    <location>
        <position position="47"/>
    </location>
    <ligand>
        <name>Zn(2+)</name>
        <dbReference type="ChEBI" id="CHEBI:29105"/>
        <label>1</label>
    </ligand>
</feature>
<evidence type="ECO:0000256" key="6">
    <source>
        <dbReference type="ARBA" id="ARBA00023079"/>
    </source>
</evidence>
<evidence type="ECO:0000256" key="9">
    <source>
        <dbReference type="HAMAP-Rule" id="MF_01969"/>
    </source>
</evidence>
<dbReference type="Pfam" id="PF04199">
    <property type="entry name" value="Cyclase"/>
    <property type="match status" value="1"/>
</dbReference>
<dbReference type="GO" id="GO:0019441">
    <property type="term" value="P:L-tryptophan catabolic process to kynurenine"/>
    <property type="evidence" value="ECO:0007669"/>
    <property type="project" value="UniProtKB-UniRule"/>
</dbReference>
<sequence>MKWIDITQPLNSRIGHWPGDVPFSSGLKLTKEQTGSVNIGNMSMSLHTGTHADAPFHFSDTGSTIDELDIHIFIGPARVIDLSGETEISRAALEKHSLEGTERLLIKTAVPNRPENFPETIVPVLPDAGPLLKEKGIFLIGVDVPSVDPLDSKEMESHHALYENGIHILENLMLDTVEIGDYELIALPLPITGGDGSPVRAVIRKLGGGKGEQ</sequence>
<feature type="binding site" evidence="9">
    <location>
        <position position="17"/>
    </location>
    <ligand>
        <name>substrate</name>
    </ligand>
</feature>
<accession>A0A7X2S5N0</accession>
<comment type="cofactor">
    <cofactor evidence="9">
        <name>Zn(2+)</name>
        <dbReference type="ChEBI" id="CHEBI:29105"/>
    </cofactor>
    <text evidence="9">Binds 2 zinc ions per subunit.</text>
</comment>
<feature type="binding site" evidence="9">
    <location>
        <position position="158"/>
    </location>
    <ligand>
        <name>Zn(2+)</name>
        <dbReference type="ChEBI" id="CHEBI:29105"/>
        <label>2</label>
    </ligand>
</feature>
<feature type="binding site" evidence="9">
    <location>
        <position position="53"/>
    </location>
    <ligand>
        <name>Zn(2+)</name>
        <dbReference type="ChEBI" id="CHEBI:29105"/>
        <label>1</label>
    </ligand>
</feature>
<dbReference type="GO" id="GO:0008270">
    <property type="term" value="F:zinc ion binding"/>
    <property type="evidence" value="ECO:0007669"/>
    <property type="project" value="UniProtKB-UniRule"/>
</dbReference>
<comment type="pathway">
    <text evidence="8 9">Amino-acid degradation; L-tryptophan degradation via kynurenine pathway; L-kynurenine from L-tryptophan: step 2/2.</text>
</comment>
<dbReference type="InterPro" id="IPR017484">
    <property type="entry name" value="Kynurenine_formamidase_bac"/>
</dbReference>
<dbReference type="HAMAP" id="MF_01969">
    <property type="entry name" value="KynB"/>
    <property type="match status" value="1"/>
</dbReference>
<evidence type="ECO:0000256" key="8">
    <source>
        <dbReference type="ARBA" id="ARBA00060547"/>
    </source>
</evidence>
<gene>
    <name evidence="9 10" type="primary">kynB</name>
    <name evidence="10" type="ORF">GKZ89_09645</name>
</gene>
<feature type="binding site" evidence="9">
    <location>
        <position position="51"/>
    </location>
    <ligand>
        <name>Zn(2+)</name>
        <dbReference type="ChEBI" id="CHEBI:29105"/>
        <label>1</label>
    </ligand>
</feature>
<name>A0A7X2S5N0_9BACI</name>
<evidence type="ECO:0000256" key="2">
    <source>
        <dbReference type="ARBA" id="ARBA00011738"/>
    </source>
</evidence>
<proteinExistence type="inferred from homology"/>
<dbReference type="GO" id="GO:0004061">
    <property type="term" value="F:arylformamidase activity"/>
    <property type="evidence" value="ECO:0007669"/>
    <property type="project" value="UniProtKB-UniRule"/>
</dbReference>
<keyword evidence="5 9" id="KW-0862">Zinc</keyword>
<comment type="subunit">
    <text evidence="2 9">Homodimer.</text>
</comment>
<evidence type="ECO:0000256" key="4">
    <source>
        <dbReference type="ARBA" id="ARBA00022801"/>
    </source>
</evidence>
<keyword evidence="11" id="KW-1185">Reference proteome</keyword>
<feature type="binding site" evidence="9">
    <location>
        <position position="170"/>
    </location>
    <ligand>
        <name>Zn(2+)</name>
        <dbReference type="ChEBI" id="CHEBI:29105"/>
        <label>1</label>
    </ligand>
</feature>
<evidence type="ECO:0000313" key="10">
    <source>
        <dbReference type="EMBL" id="MTH53666.1"/>
    </source>
</evidence>
<dbReference type="SUPFAM" id="SSF102198">
    <property type="entry name" value="Putative cyclase"/>
    <property type="match status" value="1"/>
</dbReference>
<evidence type="ECO:0000256" key="1">
    <source>
        <dbReference type="ARBA" id="ARBA00002204"/>
    </source>
</evidence>
<dbReference type="NCBIfam" id="TIGR03035">
    <property type="entry name" value="trp_arylform"/>
    <property type="match status" value="1"/>
</dbReference>
<dbReference type="EC" id="3.5.1.9" evidence="9"/>
<comment type="similarity">
    <text evidence="9">Belongs to the Cyclase 1 superfamily. KynB family.</text>
</comment>
<reference evidence="10 11" key="1">
    <citation type="journal article" date="2017" name="Int. J. Syst. Evol. Microbiol.">
        <title>Bacillus mangrovi sp. nov., isolated from a sediment sample from a mangrove forest.</title>
        <authorList>
            <person name="Gupta V."/>
            <person name="Singh P.K."/>
            <person name="Korpole S."/>
            <person name="Tanuku N.R.S."/>
            <person name="Pinnaka A.K."/>
        </authorList>
    </citation>
    <scope>NUCLEOTIDE SEQUENCE [LARGE SCALE GENOMIC DNA]</scope>
    <source>
        <strain evidence="10 11">KCTC 33872</strain>
    </source>
</reference>
<dbReference type="InterPro" id="IPR037175">
    <property type="entry name" value="KFase_sf"/>
</dbReference>
<dbReference type="FunFam" id="3.50.30.50:FF:000001">
    <property type="entry name" value="Kynurenine formamidase"/>
    <property type="match status" value="1"/>
</dbReference>
<organism evidence="10 11">
    <name type="scientific">Metabacillus mangrovi</name>
    <dbReference type="NCBI Taxonomy" id="1491830"/>
    <lineage>
        <taxon>Bacteria</taxon>
        <taxon>Bacillati</taxon>
        <taxon>Bacillota</taxon>
        <taxon>Bacilli</taxon>
        <taxon>Bacillales</taxon>
        <taxon>Bacillaceae</taxon>
        <taxon>Metabacillus</taxon>
    </lineage>
</organism>
<dbReference type="GO" id="GO:0004328">
    <property type="term" value="F:formamidase activity"/>
    <property type="evidence" value="ECO:0007669"/>
    <property type="project" value="InterPro"/>
</dbReference>
<dbReference type="EMBL" id="WMIB01000007">
    <property type="protein sequence ID" value="MTH53666.1"/>
    <property type="molecule type" value="Genomic_DNA"/>
</dbReference>
<dbReference type="InterPro" id="IPR007325">
    <property type="entry name" value="KFase/CYL"/>
</dbReference>
<evidence type="ECO:0000256" key="5">
    <source>
        <dbReference type="ARBA" id="ARBA00022833"/>
    </source>
</evidence>
<dbReference type="PANTHER" id="PTHR31118:SF32">
    <property type="entry name" value="KYNURENINE FORMAMIDASE"/>
    <property type="match status" value="1"/>
</dbReference>
<dbReference type="Proteomes" id="UP000434639">
    <property type="component" value="Unassembled WGS sequence"/>
</dbReference>